<proteinExistence type="inferred from homology"/>
<gene>
    <name evidence="6" type="ORF">M011DRAFT_472181</name>
</gene>
<accession>A0A6A6UW16</accession>
<dbReference type="OrthoDB" id="1908178at2759"/>
<dbReference type="Gene3D" id="1.25.40.10">
    <property type="entry name" value="Tetratricopeptide repeat domain"/>
    <property type="match status" value="1"/>
</dbReference>
<comment type="similarity">
    <text evidence="1">Belongs to the CCM1 family.</text>
</comment>
<evidence type="ECO:0000256" key="2">
    <source>
        <dbReference type="ARBA" id="ARBA00022737"/>
    </source>
</evidence>
<feature type="repeat" description="PPR" evidence="5">
    <location>
        <begin position="454"/>
        <end position="489"/>
    </location>
</feature>
<evidence type="ECO:0000256" key="1">
    <source>
        <dbReference type="ARBA" id="ARBA00006192"/>
    </source>
</evidence>
<evidence type="ECO:0008006" key="8">
    <source>
        <dbReference type="Google" id="ProtNLM"/>
    </source>
</evidence>
<evidence type="ECO:0000313" key="6">
    <source>
        <dbReference type="EMBL" id="KAF2742462.1"/>
    </source>
</evidence>
<dbReference type="NCBIfam" id="TIGR00756">
    <property type="entry name" value="PPR"/>
    <property type="match status" value="1"/>
</dbReference>
<reference evidence="6" key="1">
    <citation type="journal article" date="2020" name="Stud. Mycol.">
        <title>101 Dothideomycetes genomes: a test case for predicting lifestyles and emergence of pathogens.</title>
        <authorList>
            <person name="Haridas S."/>
            <person name="Albert R."/>
            <person name="Binder M."/>
            <person name="Bloem J."/>
            <person name="Labutti K."/>
            <person name="Salamov A."/>
            <person name="Andreopoulos B."/>
            <person name="Baker S."/>
            <person name="Barry K."/>
            <person name="Bills G."/>
            <person name="Bluhm B."/>
            <person name="Cannon C."/>
            <person name="Castanera R."/>
            <person name="Culley D."/>
            <person name="Daum C."/>
            <person name="Ezra D."/>
            <person name="Gonzalez J."/>
            <person name="Henrissat B."/>
            <person name="Kuo A."/>
            <person name="Liang C."/>
            <person name="Lipzen A."/>
            <person name="Lutzoni F."/>
            <person name="Magnuson J."/>
            <person name="Mondo S."/>
            <person name="Nolan M."/>
            <person name="Ohm R."/>
            <person name="Pangilinan J."/>
            <person name="Park H.-J."/>
            <person name="Ramirez L."/>
            <person name="Alfaro M."/>
            <person name="Sun H."/>
            <person name="Tritt A."/>
            <person name="Yoshinaga Y."/>
            <person name="Zwiers L.-H."/>
            <person name="Turgeon B."/>
            <person name="Goodwin S."/>
            <person name="Spatafora J."/>
            <person name="Crous P."/>
            <person name="Grigoriev I."/>
        </authorList>
    </citation>
    <scope>NUCLEOTIDE SEQUENCE</scope>
    <source>
        <strain evidence="6">CBS 119925</strain>
    </source>
</reference>
<comment type="function">
    <text evidence="3">Regulates mitochondrial small subunit maturation by controlling 15S rRNA 5'-end processing. Localizes to the 5' precursor of the 15S rRNA in a position that is subsequently occupied by mS47 in the mature yeast mtSSU. Uses structure and sequence-specific RNA recognition, binding to a single-stranded region of the precursor and specifically recognizing bases -6 to -1. The exchange of Ccm1 for mS47 is coupled to the irreversible removal of precursor rRNA that is accompanied by conformational changes of the mitoribosomal proteins uS5m and mS26. These conformational changes signal completion of 5'-end rRNA processing through protection of the mature 5'-end of the 15S rRNA and stabilization of mS47. The removal of the 5' precursor together with the dissociation of Ccm1 may be catalyzed by the 5'-3' exoribonuclease Pet127. Involved in the specific removal of group I introns in mitochondrial encoded transcripts.</text>
</comment>
<protein>
    <recommendedName>
        <fullName evidence="8">Pentatricopeptide repeat protein-like protein</fullName>
    </recommendedName>
</protein>
<dbReference type="Pfam" id="PF01535">
    <property type="entry name" value="PPR"/>
    <property type="match status" value="1"/>
</dbReference>
<keyword evidence="2" id="KW-0677">Repeat</keyword>
<evidence type="ECO:0000256" key="5">
    <source>
        <dbReference type="PROSITE-ProRule" id="PRU00708"/>
    </source>
</evidence>
<evidence type="ECO:0000313" key="7">
    <source>
        <dbReference type="Proteomes" id="UP000799440"/>
    </source>
</evidence>
<dbReference type="InterPro" id="IPR011990">
    <property type="entry name" value="TPR-like_helical_dom_sf"/>
</dbReference>
<keyword evidence="7" id="KW-1185">Reference proteome</keyword>
<dbReference type="InterPro" id="IPR002885">
    <property type="entry name" value="PPR_rpt"/>
</dbReference>
<sequence>MSLLRSVEGTAYHATVSNASRPVLTFLSPALPPVSTRRSFHQGTASSAVINRPPIVRLPRPPRSPTPSMETFFIQALTQAGTCRQHQRSLNTGRELAYDGPQSRTQRRGITTSRKQQRWSFKGRGPFSRFKKFARSELKALVDYYGFEAEEGAGDEMVEDSGLLIWNVGDDHQPWTLKEKGYEEYISALKKLLDDPLTPHDAIFETYKKLPAPGVAYLRLKTIRKLLNHLAVIERPTQLAMQRYLSILDDMKDAHIHVTVSEWTSAIHLAGNFMGKVTGAELQSALFIWRDMEKRAGIQGGAVTLHVLFDVAVKAGNYALADVFLKEMQARDLKFHRHFRISLMYYYGVMQNGVAVRKAFHNLVDAGDIVDTVVLNALISALMRAKEPSGAEHVFEKMKQWHAQSAHDRMPHPESWREHRKLGLELTYEAQKLVEKGDKKALNELQSKAPIGPDSRTYGLIIRHHAATAGNIDRVMELLREMRHKNLPLEGTIFIVIMYGFSSFGGLRYSSWTRSKLEGVWTQYLEHARAQAERTWLSPMAICVALKAFHKCADEERTLRAWEEAHGLWQPQQEEVEQVLKVLRKLMPRLFTARLPT</sequence>
<feature type="repeat" description="PPR" evidence="5">
    <location>
        <begin position="371"/>
        <end position="405"/>
    </location>
</feature>
<dbReference type="Proteomes" id="UP000799440">
    <property type="component" value="Unassembled WGS sequence"/>
</dbReference>
<evidence type="ECO:0000256" key="4">
    <source>
        <dbReference type="ARBA" id="ARBA00044511"/>
    </source>
</evidence>
<evidence type="ECO:0000256" key="3">
    <source>
        <dbReference type="ARBA" id="ARBA00044493"/>
    </source>
</evidence>
<dbReference type="PANTHER" id="PTHR47447:SF17">
    <property type="entry name" value="OS12G0638900 PROTEIN"/>
    <property type="match status" value="1"/>
</dbReference>
<dbReference type="AlphaFoldDB" id="A0A6A6UW16"/>
<organism evidence="6 7">
    <name type="scientific">Sporormia fimetaria CBS 119925</name>
    <dbReference type="NCBI Taxonomy" id="1340428"/>
    <lineage>
        <taxon>Eukaryota</taxon>
        <taxon>Fungi</taxon>
        <taxon>Dikarya</taxon>
        <taxon>Ascomycota</taxon>
        <taxon>Pezizomycotina</taxon>
        <taxon>Dothideomycetes</taxon>
        <taxon>Pleosporomycetidae</taxon>
        <taxon>Pleosporales</taxon>
        <taxon>Sporormiaceae</taxon>
        <taxon>Sporormia</taxon>
    </lineage>
</organism>
<dbReference type="PANTHER" id="PTHR47447">
    <property type="entry name" value="OS03G0856100 PROTEIN"/>
    <property type="match status" value="1"/>
</dbReference>
<dbReference type="PROSITE" id="PS51375">
    <property type="entry name" value="PPR"/>
    <property type="match status" value="2"/>
</dbReference>
<name>A0A6A6UW16_9PLEO</name>
<dbReference type="EMBL" id="MU006608">
    <property type="protein sequence ID" value="KAF2742462.1"/>
    <property type="molecule type" value="Genomic_DNA"/>
</dbReference>
<comment type="subunit">
    <text evidence="4">Binds to mitochondrial small subunit 15S rRNA.</text>
</comment>